<dbReference type="InterPro" id="IPR006566">
    <property type="entry name" value="FBD"/>
</dbReference>
<dbReference type="PROSITE" id="PS50181">
    <property type="entry name" value="FBOX"/>
    <property type="match status" value="1"/>
</dbReference>
<accession>A0AAV0NJ25</accession>
<dbReference type="AlphaFoldDB" id="A0AAV0NJ25"/>
<dbReference type="SUPFAM" id="SSF52047">
    <property type="entry name" value="RNI-like"/>
    <property type="match status" value="1"/>
</dbReference>
<dbReference type="InterPro" id="IPR055411">
    <property type="entry name" value="LRR_FXL15/At3g58940/PEG3-like"/>
</dbReference>
<evidence type="ECO:0000313" key="2">
    <source>
        <dbReference type="EMBL" id="CAI0458581.1"/>
    </source>
</evidence>
<dbReference type="Pfam" id="PF24758">
    <property type="entry name" value="LRR_At5g56370"/>
    <property type="match status" value="1"/>
</dbReference>
<evidence type="ECO:0000259" key="1">
    <source>
        <dbReference type="PROSITE" id="PS50181"/>
    </source>
</evidence>
<organism evidence="2 3">
    <name type="scientific">Linum tenue</name>
    <dbReference type="NCBI Taxonomy" id="586396"/>
    <lineage>
        <taxon>Eukaryota</taxon>
        <taxon>Viridiplantae</taxon>
        <taxon>Streptophyta</taxon>
        <taxon>Embryophyta</taxon>
        <taxon>Tracheophyta</taxon>
        <taxon>Spermatophyta</taxon>
        <taxon>Magnoliopsida</taxon>
        <taxon>eudicotyledons</taxon>
        <taxon>Gunneridae</taxon>
        <taxon>Pentapetalae</taxon>
        <taxon>rosids</taxon>
        <taxon>fabids</taxon>
        <taxon>Malpighiales</taxon>
        <taxon>Linaceae</taxon>
        <taxon>Linum</taxon>
    </lineage>
</organism>
<dbReference type="SUPFAM" id="SSF81383">
    <property type="entry name" value="F-box domain"/>
    <property type="match status" value="1"/>
</dbReference>
<dbReference type="Pfam" id="PF00646">
    <property type="entry name" value="F-box"/>
    <property type="match status" value="1"/>
</dbReference>
<comment type="caution">
    <text evidence="2">The sequence shown here is derived from an EMBL/GenBank/DDBJ whole genome shotgun (WGS) entry which is preliminary data.</text>
</comment>
<proteinExistence type="predicted"/>
<dbReference type="InterPro" id="IPR053781">
    <property type="entry name" value="F-box_AtFBL13-like"/>
</dbReference>
<dbReference type="Pfam" id="PF08387">
    <property type="entry name" value="FBD"/>
    <property type="match status" value="1"/>
</dbReference>
<dbReference type="Proteomes" id="UP001154282">
    <property type="component" value="Unassembled WGS sequence"/>
</dbReference>
<evidence type="ECO:0000313" key="3">
    <source>
        <dbReference type="Proteomes" id="UP001154282"/>
    </source>
</evidence>
<dbReference type="PANTHER" id="PTHR31639">
    <property type="entry name" value="F-BOX PROTEIN-LIKE"/>
    <property type="match status" value="1"/>
</dbReference>
<dbReference type="PANTHER" id="PTHR31639:SF312">
    <property type="entry name" value="CYCLIN-LIKE F-BOX"/>
    <property type="match status" value="1"/>
</dbReference>
<dbReference type="InterPro" id="IPR036047">
    <property type="entry name" value="F-box-like_dom_sf"/>
</dbReference>
<dbReference type="InterPro" id="IPR001810">
    <property type="entry name" value="F-box_dom"/>
</dbReference>
<protein>
    <recommendedName>
        <fullName evidence="1">F-box domain-containing protein</fullName>
    </recommendedName>
</protein>
<dbReference type="CDD" id="cd22160">
    <property type="entry name" value="F-box_AtFBL13-like"/>
    <property type="match status" value="1"/>
</dbReference>
<dbReference type="EMBL" id="CAMGYJ010000008">
    <property type="protein sequence ID" value="CAI0458581.1"/>
    <property type="molecule type" value="Genomic_DNA"/>
</dbReference>
<reference evidence="2" key="1">
    <citation type="submission" date="2022-08" db="EMBL/GenBank/DDBJ databases">
        <authorList>
            <person name="Gutierrez-Valencia J."/>
        </authorList>
    </citation>
    <scope>NUCLEOTIDE SEQUENCE</scope>
</reference>
<name>A0AAV0NJ25_9ROSI</name>
<dbReference type="Gene3D" id="3.80.10.10">
    <property type="entry name" value="Ribonuclease Inhibitor"/>
    <property type="match status" value="1"/>
</dbReference>
<keyword evidence="3" id="KW-1185">Reference proteome</keyword>
<dbReference type="Gene3D" id="1.20.1280.50">
    <property type="match status" value="1"/>
</dbReference>
<sequence length="447" mass="50467">MKRTRQSSSDRISNLPANVIERILQFLPIEDAVETSTLSTQWRKIWAGIPKLVLNGFLARIHDNGNHPSDSNRLMLNVYKFLMLHDAKIDNLVLGFPGLRPSPDIDHMILYLSKKGVEGLTIIFTDDDDIDYSTCPKSGRNIPNSLFSARQLKFLKLHGCGFQPPSCFVGFGRLITLELKKVHLGPNFFNKFIPKCSCLEYLSLIECELDGKKAEIVAPSLITLIFNSDYRSICFKNTPLLSTVSTLQDYKYCYEETSFEVEEDKPDIAAVFASLPAIEELNVGTEFFLLCTAGHVPYKLSTELLHLKEVIIVNVLLSSLPEARIFVCLIMSSPNLHRLTISLDDDNDDHQPTEVIGSLQMVLEAEEIPATCFQCLEEFNMHDCRGTKIELELLRFVLASGPVLRKITIEPNDGMDSSKGLDFLMEVTQCRRASKEAEVIYLKSHER</sequence>
<feature type="domain" description="F-box" evidence="1">
    <location>
        <begin position="9"/>
        <end position="45"/>
    </location>
</feature>
<dbReference type="SMART" id="SM00579">
    <property type="entry name" value="FBD"/>
    <property type="match status" value="1"/>
</dbReference>
<gene>
    <name evidence="2" type="ORF">LITE_LOCUS33602</name>
</gene>
<dbReference type="InterPro" id="IPR032675">
    <property type="entry name" value="LRR_dom_sf"/>
</dbReference>